<evidence type="ECO:0000256" key="8">
    <source>
        <dbReference type="RuleBase" id="RU003948"/>
    </source>
</evidence>
<dbReference type="GO" id="GO:0005615">
    <property type="term" value="C:extracellular space"/>
    <property type="evidence" value="ECO:0007669"/>
    <property type="project" value="TreeGrafter"/>
</dbReference>
<dbReference type="GO" id="GO:0050829">
    <property type="term" value="P:defense response to Gram-negative bacterium"/>
    <property type="evidence" value="ECO:0007669"/>
    <property type="project" value="TreeGrafter"/>
</dbReference>
<dbReference type="GO" id="GO:0045087">
    <property type="term" value="P:innate immune response"/>
    <property type="evidence" value="ECO:0007669"/>
    <property type="project" value="UniProtKB-KW"/>
</dbReference>
<accession>B4PLU8</accession>
<keyword evidence="11" id="KW-1185">Reference proteome</keyword>
<dbReference type="EMBL" id="CM000160">
    <property type="protein sequence ID" value="EDW99085.2"/>
    <property type="molecule type" value="Genomic_DNA"/>
</dbReference>
<keyword evidence="7 8" id="KW-0044">Antibiotic</keyword>
<reference evidence="10 11" key="1">
    <citation type="journal article" date="2007" name="Nature">
        <title>Evolution of genes and genomes on the Drosophila phylogeny.</title>
        <authorList>
            <consortium name="Drosophila 12 Genomes Consortium"/>
            <person name="Clark A.G."/>
            <person name="Eisen M.B."/>
            <person name="Smith D.R."/>
            <person name="Bergman C.M."/>
            <person name="Oliver B."/>
            <person name="Markow T.A."/>
            <person name="Kaufman T.C."/>
            <person name="Kellis M."/>
            <person name="Gelbart W."/>
            <person name="Iyer V.N."/>
            <person name="Pollard D.A."/>
            <person name="Sackton T.B."/>
            <person name="Larracuente A.M."/>
            <person name="Singh N.D."/>
            <person name="Abad J.P."/>
            <person name="Abt D.N."/>
            <person name="Adryan B."/>
            <person name="Aguade M."/>
            <person name="Akashi H."/>
            <person name="Anderson W.W."/>
            <person name="Aquadro C.F."/>
            <person name="Ardell D.H."/>
            <person name="Arguello R."/>
            <person name="Artieri C.G."/>
            <person name="Barbash D.A."/>
            <person name="Barker D."/>
            <person name="Barsanti P."/>
            <person name="Batterham P."/>
            <person name="Batzoglou S."/>
            <person name="Begun D."/>
            <person name="Bhutkar A."/>
            <person name="Blanco E."/>
            <person name="Bosak S.A."/>
            <person name="Bradley R.K."/>
            <person name="Brand A.D."/>
            <person name="Brent M.R."/>
            <person name="Brooks A.N."/>
            <person name="Brown R.H."/>
            <person name="Butlin R.K."/>
            <person name="Caggese C."/>
            <person name="Calvi B.R."/>
            <person name="Bernardo de Carvalho A."/>
            <person name="Caspi A."/>
            <person name="Castrezana S."/>
            <person name="Celniker S.E."/>
            <person name="Chang J.L."/>
            <person name="Chapple C."/>
            <person name="Chatterji S."/>
            <person name="Chinwalla A."/>
            <person name="Civetta A."/>
            <person name="Clifton S.W."/>
            <person name="Comeron J.M."/>
            <person name="Costello J.C."/>
            <person name="Coyne J.A."/>
            <person name="Daub J."/>
            <person name="David R.G."/>
            <person name="Delcher A.L."/>
            <person name="Delehaunty K."/>
            <person name="Do C.B."/>
            <person name="Ebling H."/>
            <person name="Edwards K."/>
            <person name="Eickbush T."/>
            <person name="Evans J.D."/>
            <person name="Filipski A."/>
            <person name="Findeiss S."/>
            <person name="Freyhult E."/>
            <person name="Fulton L."/>
            <person name="Fulton R."/>
            <person name="Garcia A.C."/>
            <person name="Gardiner A."/>
            <person name="Garfield D.A."/>
            <person name="Garvin B.E."/>
            <person name="Gibson G."/>
            <person name="Gilbert D."/>
            <person name="Gnerre S."/>
            <person name="Godfrey J."/>
            <person name="Good R."/>
            <person name="Gotea V."/>
            <person name="Gravely B."/>
            <person name="Greenberg A.J."/>
            <person name="Griffiths-Jones S."/>
            <person name="Gross S."/>
            <person name="Guigo R."/>
            <person name="Gustafson E.A."/>
            <person name="Haerty W."/>
            <person name="Hahn M.W."/>
            <person name="Halligan D.L."/>
            <person name="Halpern A.L."/>
            <person name="Halter G.M."/>
            <person name="Han M.V."/>
            <person name="Heger A."/>
            <person name="Hillier L."/>
            <person name="Hinrichs A.S."/>
            <person name="Holmes I."/>
            <person name="Hoskins R.A."/>
            <person name="Hubisz M.J."/>
            <person name="Hultmark D."/>
            <person name="Huntley M.A."/>
            <person name="Jaffe D.B."/>
            <person name="Jagadeeshan S."/>
            <person name="Jeck W.R."/>
            <person name="Johnson J."/>
            <person name="Jones C.D."/>
            <person name="Jordan W.C."/>
            <person name="Karpen G.H."/>
            <person name="Kataoka E."/>
            <person name="Keightley P.D."/>
            <person name="Kheradpour P."/>
            <person name="Kirkness E.F."/>
            <person name="Koerich L.B."/>
            <person name="Kristiansen K."/>
            <person name="Kudrna D."/>
            <person name="Kulathinal R.J."/>
            <person name="Kumar S."/>
            <person name="Kwok R."/>
            <person name="Lander E."/>
            <person name="Langley C.H."/>
            <person name="Lapoint R."/>
            <person name="Lazzaro B.P."/>
            <person name="Lee S.J."/>
            <person name="Levesque L."/>
            <person name="Li R."/>
            <person name="Lin C.F."/>
            <person name="Lin M.F."/>
            <person name="Lindblad-Toh K."/>
            <person name="Llopart A."/>
            <person name="Long M."/>
            <person name="Low L."/>
            <person name="Lozovsky E."/>
            <person name="Lu J."/>
            <person name="Luo M."/>
            <person name="Machado C.A."/>
            <person name="Makalowski W."/>
            <person name="Marzo M."/>
            <person name="Matsuda M."/>
            <person name="Matzkin L."/>
            <person name="McAllister B."/>
            <person name="McBride C.S."/>
            <person name="McKernan B."/>
            <person name="McKernan K."/>
            <person name="Mendez-Lago M."/>
            <person name="Minx P."/>
            <person name="Mollenhauer M.U."/>
            <person name="Montooth K."/>
            <person name="Mount S.M."/>
            <person name="Mu X."/>
            <person name="Myers E."/>
            <person name="Negre B."/>
            <person name="Newfeld S."/>
            <person name="Nielsen R."/>
            <person name="Noor M.A."/>
            <person name="O'Grady P."/>
            <person name="Pachter L."/>
            <person name="Papaceit M."/>
            <person name="Parisi M.J."/>
            <person name="Parisi M."/>
            <person name="Parts L."/>
            <person name="Pedersen J.S."/>
            <person name="Pesole G."/>
            <person name="Phillippy A.M."/>
            <person name="Ponting C.P."/>
            <person name="Pop M."/>
            <person name="Porcelli D."/>
            <person name="Powell J.R."/>
            <person name="Prohaska S."/>
            <person name="Pruitt K."/>
            <person name="Puig M."/>
            <person name="Quesneville H."/>
            <person name="Ram K.R."/>
            <person name="Rand D."/>
            <person name="Rasmussen M.D."/>
            <person name="Reed L.K."/>
            <person name="Reenan R."/>
            <person name="Reily A."/>
            <person name="Remington K.A."/>
            <person name="Rieger T.T."/>
            <person name="Ritchie M.G."/>
            <person name="Robin C."/>
            <person name="Rogers Y.H."/>
            <person name="Rohde C."/>
            <person name="Rozas J."/>
            <person name="Rubenfield M.J."/>
            <person name="Ruiz A."/>
            <person name="Russo S."/>
            <person name="Salzberg S.L."/>
            <person name="Sanchez-Gracia A."/>
            <person name="Saranga D.J."/>
            <person name="Sato H."/>
            <person name="Schaeffer S.W."/>
            <person name="Schatz M.C."/>
            <person name="Schlenke T."/>
            <person name="Schwartz R."/>
            <person name="Segarra C."/>
            <person name="Singh R.S."/>
            <person name="Sirot L."/>
            <person name="Sirota M."/>
            <person name="Sisneros N.B."/>
            <person name="Smith C.D."/>
            <person name="Smith T.F."/>
            <person name="Spieth J."/>
            <person name="Stage D.E."/>
            <person name="Stark A."/>
            <person name="Stephan W."/>
            <person name="Strausberg R.L."/>
            <person name="Strempel S."/>
            <person name="Sturgill D."/>
            <person name="Sutton G."/>
            <person name="Sutton G.G."/>
            <person name="Tao W."/>
            <person name="Teichmann S."/>
            <person name="Tobari Y.N."/>
            <person name="Tomimura Y."/>
            <person name="Tsolas J.M."/>
            <person name="Valente V.L."/>
            <person name="Venter E."/>
            <person name="Venter J.C."/>
            <person name="Vicario S."/>
            <person name="Vieira F.G."/>
            <person name="Vilella A.J."/>
            <person name="Villasante A."/>
            <person name="Walenz B."/>
            <person name="Wang J."/>
            <person name="Wasserman M."/>
            <person name="Watts T."/>
            <person name="Wilson D."/>
            <person name="Wilson R.K."/>
            <person name="Wing R.A."/>
            <person name="Wolfner M.F."/>
            <person name="Wong A."/>
            <person name="Wong G.K."/>
            <person name="Wu C.I."/>
            <person name="Wu G."/>
            <person name="Yamamoto D."/>
            <person name="Yang H.P."/>
            <person name="Yang S.P."/>
            <person name="Yorke J.A."/>
            <person name="Yoshida K."/>
            <person name="Zdobnov E."/>
            <person name="Zhang P."/>
            <person name="Zhang Y."/>
            <person name="Zimin A.V."/>
            <person name="Baldwin J."/>
            <person name="Abdouelleil A."/>
            <person name="Abdulkadir J."/>
            <person name="Abebe A."/>
            <person name="Abera B."/>
            <person name="Abreu J."/>
            <person name="Acer S.C."/>
            <person name="Aftuck L."/>
            <person name="Alexander A."/>
            <person name="An P."/>
            <person name="Anderson E."/>
            <person name="Anderson S."/>
            <person name="Arachi H."/>
            <person name="Azer M."/>
            <person name="Bachantsang P."/>
            <person name="Barry A."/>
            <person name="Bayul T."/>
            <person name="Berlin A."/>
            <person name="Bessette D."/>
            <person name="Bloom T."/>
            <person name="Blye J."/>
            <person name="Boguslavskiy L."/>
            <person name="Bonnet C."/>
            <person name="Boukhgalter B."/>
            <person name="Bourzgui I."/>
            <person name="Brown A."/>
            <person name="Cahill P."/>
            <person name="Channer S."/>
            <person name="Cheshatsang Y."/>
            <person name="Chuda L."/>
            <person name="Citroen M."/>
            <person name="Collymore A."/>
            <person name="Cooke P."/>
            <person name="Costello M."/>
            <person name="D'Aco K."/>
            <person name="Daza R."/>
            <person name="De Haan G."/>
            <person name="DeGray S."/>
            <person name="DeMaso C."/>
            <person name="Dhargay N."/>
            <person name="Dooley K."/>
            <person name="Dooley E."/>
            <person name="Doricent M."/>
            <person name="Dorje P."/>
            <person name="Dorjee K."/>
            <person name="Dupes A."/>
            <person name="Elong R."/>
            <person name="Falk J."/>
            <person name="Farina A."/>
            <person name="Faro S."/>
            <person name="Ferguson D."/>
            <person name="Fisher S."/>
            <person name="Foley C.D."/>
            <person name="Franke A."/>
            <person name="Friedrich D."/>
            <person name="Gadbois L."/>
            <person name="Gearin G."/>
            <person name="Gearin C.R."/>
            <person name="Giannoukos G."/>
            <person name="Goode T."/>
            <person name="Graham J."/>
            <person name="Grandbois E."/>
            <person name="Grewal S."/>
            <person name="Gyaltsen K."/>
            <person name="Hafez N."/>
            <person name="Hagos B."/>
            <person name="Hall J."/>
            <person name="Henson C."/>
            <person name="Hollinger A."/>
            <person name="Honan T."/>
            <person name="Huard M.D."/>
            <person name="Hughes L."/>
            <person name="Hurhula B."/>
            <person name="Husby M.E."/>
            <person name="Kamat A."/>
            <person name="Kanga B."/>
            <person name="Kashin S."/>
            <person name="Khazanovich D."/>
            <person name="Kisner P."/>
            <person name="Lance K."/>
            <person name="Lara M."/>
            <person name="Lee W."/>
            <person name="Lennon N."/>
            <person name="Letendre F."/>
            <person name="LeVine R."/>
            <person name="Lipovsky A."/>
            <person name="Liu X."/>
            <person name="Liu J."/>
            <person name="Liu S."/>
            <person name="Lokyitsang T."/>
            <person name="Lokyitsang Y."/>
            <person name="Lubonja R."/>
            <person name="Lui A."/>
            <person name="MacDonald P."/>
            <person name="Magnisalis V."/>
            <person name="Maru K."/>
            <person name="Matthews C."/>
            <person name="McCusker W."/>
            <person name="McDonough S."/>
            <person name="Mehta T."/>
            <person name="Meldrim J."/>
            <person name="Meneus L."/>
            <person name="Mihai O."/>
            <person name="Mihalev A."/>
            <person name="Mihova T."/>
            <person name="Mittelman R."/>
            <person name="Mlenga V."/>
            <person name="Montmayeur A."/>
            <person name="Mulrain L."/>
            <person name="Navidi A."/>
            <person name="Naylor J."/>
            <person name="Negash T."/>
            <person name="Nguyen T."/>
            <person name="Nguyen N."/>
            <person name="Nicol R."/>
            <person name="Norbu C."/>
            <person name="Norbu N."/>
            <person name="Novod N."/>
            <person name="O'Neill B."/>
            <person name="Osman S."/>
            <person name="Markiewicz E."/>
            <person name="Oyono O.L."/>
            <person name="Patti C."/>
            <person name="Phunkhang P."/>
            <person name="Pierre F."/>
            <person name="Priest M."/>
            <person name="Raghuraman S."/>
            <person name="Rege F."/>
            <person name="Reyes R."/>
            <person name="Rise C."/>
            <person name="Rogov P."/>
            <person name="Ross K."/>
            <person name="Ryan E."/>
            <person name="Settipalli S."/>
            <person name="Shea T."/>
            <person name="Sherpa N."/>
            <person name="Shi L."/>
            <person name="Shih D."/>
            <person name="Sparrow T."/>
            <person name="Spaulding J."/>
            <person name="Stalker J."/>
            <person name="Stange-Thomann N."/>
            <person name="Stavropoulos S."/>
            <person name="Stone C."/>
            <person name="Strader C."/>
            <person name="Tesfaye S."/>
            <person name="Thomson T."/>
            <person name="Thoulutsang Y."/>
            <person name="Thoulutsang D."/>
            <person name="Topham K."/>
            <person name="Topping I."/>
            <person name="Tsamla T."/>
            <person name="Vassiliev H."/>
            <person name="Vo A."/>
            <person name="Wangchuk T."/>
            <person name="Wangdi T."/>
            <person name="Weiand M."/>
            <person name="Wilkinson J."/>
            <person name="Wilson A."/>
            <person name="Yadav S."/>
            <person name="Young G."/>
            <person name="Yu Q."/>
            <person name="Zembek L."/>
            <person name="Zhong D."/>
            <person name="Zimmer A."/>
            <person name="Zwirko Z."/>
            <person name="Jaffe D.B."/>
            <person name="Alvarez P."/>
            <person name="Brockman W."/>
            <person name="Butler J."/>
            <person name="Chin C."/>
            <person name="Gnerre S."/>
            <person name="Grabherr M."/>
            <person name="Kleber M."/>
            <person name="Mauceli E."/>
            <person name="MacCallum I."/>
        </authorList>
    </citation>
    <scope>NUCLEOTIDE SEQUENCE [LARGE SCALE GENOMIC DNA]</scope>
    <source>
        <strain evidence="11">Tai18E2 / Tucson 14021-0261.01</strain>
    </source>
</reference>
<evidence type="ECO:0000313" key="11">
    <source>
        <dbReference type="Proteomes" id="UP000002282"/>
    </source>
</evidence>
<evidence type="ECO:0000256" key="3">
    <source>
        <dbReference type="ARBA" id="ARBA00022525"/>
    </source>
</evidence>
<keyword evidence="5 8" id="KW-0399">Innate immunity</keyword>
<evidence type="ECO:0000256" key="1">
    <source>
        <dbReference type="ARBA" id="ARBA00004613"/>
    </source>
</evidence>
<keyword evidence="4 8" id="KW-0929">Antimicrobial</keyword>
<protein>
    <submittedName>
        <fullName evidence="10">Uncharacterized protein</fullName>
    </submittedName>
</protein>
<dbReference type="OrthoDB" id="7410372at2759"/>
<evidence type="ECO:0000256" key="2">
    <source>
        <dbReference type="ARBA" id="ARBA00010680"/>
    </source>
</evidence>
<sequence length="57" mass="6196">MNFSKIFVFIMLMLAISFGPSEAGKQRKPDKKHERIGQMTRDAVEGVLLAQGATGSG</sequence>
<gene>
    <name evidence="10" type="primary">Dyak\GE10868</name>
    <name evidence="10" type="synonym">dyak_GLEANR_10756</name>
    <name evidence="10" type="synonym">GE10868</name>
    <name evidence="10" type="ORF">Dyak_GE10868</name>
</gene>
<name>B4PLU8_DROYA</name>
<dbReference type="AlphaFoldDB" id="B4PLU8"/>
<feature type="chain" id="PRO_5006459041" evidence="9">
    <location>
        <begin position="24"/>
        <end position="57"/>
    </location>
</feature>
<comment type="similarity">
    <text evidence="2 8">Belongs to the cecropin family.</text>
</comment>
<evidence type="ECO:0000256" key="5">
    <source>
        <dbReference type="ARBA" id="ARBA00022588"/>
    </source>
</evidence>
<dbReference type="InterPro" id="IPR020400">
    <property type="entry name" value="CecC/Srx/CECD"/>
</dbReference>
<keyword evidence="6 8" id="KW-0391">Immunity</keyword>
<evidence type="ECO:0000256" key="7">
    <source>
        <dbReference type="ARBA" id="ARBA00023022"/>
    </source>
</evidence>
<reference evidence="10 11" key="2">
    <citation type="journal article" date="2007" name="PLoS Biol.">
        <title>Principles of genome evolution in the Drosophila melanogaster species group.</title>
        <authorList>
            <person name="Ranz J.M."/>
            <person name="Maurin D."/>
            <person name="Chan Y.S."/>
            <person name="von Grotthuss M."/>
            <person name="Hillier L.W."/>
            <person name="Roote J."/>
            <person name="Ashburner M."/>
            <person name="Bergman C.M."/>
        </authorList>
    </citation>
    <scope>NUCLEOTIDE SEQUENCE [LARGE SCALE GENOMIC DNA]</scope>
    <source>
        <strain evidence="11">Tai18E2 / Tucson 14021-0261.01</strain>
    </source>
</reference>
<evidence type="ECO:0000313" key="10">
    <source>
        <dbReference type="EMBL" id="EDW99085.2"/>
    </source>
</evidence>
<dbReference type="GO" id="GO:0019731">
    <property type="term" value="P:antibacterial humoral response"/>
    <property type="evidence" value="ECO:0007669"/>
    <property type="project" value="InterPro"/>
</dbReference>
<organism evidence="10 11">
    <name type="scientific">Drosophila yakuba</name>
    <name type="common">Fruit fly</name>
    <dbReference type="NCBI Taxonomy" id="7245"/>
    <lineage>
        <taxon>Eukaryota</taxon>
        <taxon>Metazoa</taxon>
        <taxon>Ecdysozoa</taxon>
        <taxon>Arthropoda</taxon>
        <taxon>Hexapoda</taxon>
        <taxon>Insecta</taxon>
        <taxon>Pterygota</taxon>
        <taxon>Neoptera</taxon>
        <taxon>Endopterygota</taxon>
        <taxon>Diptera</taxon>
        <taxon>Brachycera</taxon>
        <taxon>Muscomorpha</taxon>
        <taxon>Ephydroidea</taxon>
        <taxon>Drosophilidae</taxon>
        <taxon>Drosophila</taxon>
        <taxon>Sophophora</taxon>
    </lineage>
</organism>
<proteinExistence type="inferred from homology"/>
<keyword evidence="3" id="KW-0964">Secreted</keyword>
<evidence type="ECO:0000256" key="6">
    <source>
        <dbReference type="ARBA" id="ARBA00022859"/>
    </source>
</evidence>
<dbReference type="HOGENOM" id="CLU_187909_1_0_1"/>
<dbReference type="GO" id="GO:0050830">
    <property type="term" value="P:defense response to Gram-positive bacterium"/>
    <property type="evidence" value="ECO:0007669"/>
    <property type="project" value="TreeGrafter"/>
</dbReference>
<evidence type="ECO:0000256" key="4">
    <source>
        <dbReference type="ARBA" id="ARBA00022529"/>
    </source>
</evidence>
<dbReference type="KEGG" id="dya:Dyak_GE10868"/>
<dbReference type="Proteomes" id="UP000002282">
    <property type="component" value="Chromosome 3R"/>
</dbReference>
<feature type="signal peptide" evidence="9">
    <location>
        <begin position="1"/>
        <end position="23"/>
    </location>
</feature>
<dbReference type="PANTHER" id="PTHR38329">
    <property type="entry name" value="CECROPIN-A1-RELATED"/>
    <property type="match status" value="1"/>
</dbReference>
<comment type="subcellular location">
    <subcellularLocation>
        <location evidence="1 8">Secreted</location>
    </subcellularLocation>
</comment>
<evidence type="ECO:0000256" key="9">
    <source>
        <dbReference type="SAM" id="SignalP"/>
    </source>
</evidence>
<dbReference type="PANTHER" id="PTHR38329:SF1">
    <property type="entry name" value="CECROPIN-A1-RELATED"/>
    <property type="match status" value="1"/>
</dbReference>
<keyword evidence="9" id="KW-0732">Signal</keyword>